<feature type="non-terminal residue" evidence="2">
    <location>
        <position position="71"/>
    </location>
</feature>
<dbReference type="Proteomes" id="UP000258309">
    <property type="component" value="Unassembled WGS sequence"/>
</dbReference>
<protein>
    <submittedName>
        <fullName evidence="2">Uncharacterized protein</fullName>
    </submittedName>
</protein>
<gene>
    <name evidence="2" type="ORF">B7463_g10579</name>
</gene>
<evidence type="ECO:0000256" key="1">
    <source>
        <dbReference type="SAM" id="MobiDB-lite"/>
    </source>
</evidence>
<accession>A0A3E2GXB1</accession>
<comment type="caution">
    <text evidence="2">The sequence shown here is derived from an EMBL/GenBank/DDBJ whole genome shotgun (WGS) entry which is preliminary data.</text>
</comment>
<proteinExistence type="predicted"/>
<feature type="non-terminal residue" evidence="2">
    <location>
        <position position="1"/>
    </location>
</feature>
<evidence type="ECO:0000313" key="2">
    <source>
        <dbReference type="EMBL" id="RFU25776.1"/>
    </source>
</evidence>
<evidence type="ECO:0000313" key="3">
    <source>
        <dbReference type="Proteomes" id="UP000258309"/>
    </source>
</evidence>
<organism evidence="2 3">
    <name type="scientific">Scytalidium lignicola</name>
    <name type="common">Hyphomycete</name>
    <dbReference type="NCBI Taxonomy" id="5539"/>
    <lineage>
        <taxon>Eukaryota</taxon>
        <taxon>Fungi</taxon>
        <taxon>Dikarya</taxon>
        <taxon>Ascomycota</taxon>
        <taxon>Pezizomycotina</taxon>
        <taxon>Leotiomycetes</taxon>
        <taxon>Leotiomycetes incertae sedis</taxon>
        <taxon>Scytalidium</taxon>
    </lineage>
</organism>
<reference evidence="2 3" key="1">
    <citation type="submission" date="2018-05" db="EMBL/GenBank/DDBJ databases">
        <title>Draft genome sequence of Scytalidium lignicola DSM 105466, a ubiquitous saprotrophic fungus.</title>
        <authorList>
            <person name="Buettner E."/>
            <person name="Gebauer A.M."/>
            <person name="Hofrichter M."/>
            <person name="Liers C."/>
            <person name="Kellner H."/>
        </authorList>
    </citation>
    <scope>NUCLEOTIDE SEQUENCE [LARGE SCALE GENOMIC DNA]</scope>
    <source>
        <strain evidence="2 3">DSM 105466</strain>
    </source>
</reference>
<name>A0A3E2GXB1_SCYLI</name>
<dbReference type="EMBL" id="NCSJ02000305">
    <property type="protein sequence ID" value="RFU25776.1"/>
    <property type="molecule type" value="Genomic_DNA"/>
</dbReference>
<keyword evidence="3" id="KW-1185">Reference proteome</keyword>
<feature type="region of interest" description="Disordered" evidence="1">
    <location>
        <begin position="14"/>
        <end position="37"/>
    </location>
</feature>
<sequence>MTNETTFHVQYYIENGADQRSRTPSRVATGDASRGSAQPDLARKWCAIPVGIQSAIRPVLVNEGTLEDYER</sequence>
<dbReference type="AlphaFoldDB" id="A0A3E2GXB1"/>